<dbReference type="PANTHER" id="PTHR43381:SF5">
    <property type="entry name" value="TR-TYPE G DOMAIN-CONTAINING PROTEIN"/>
    <property type="match status" value="1"/>
</dbReference>
<feature type="region of interest" description="G-domain" evidence="8">
    <location>
        <begin position="354"/>
        <end position="502"/>
    </location>
</feature>
<dbReference type="GO" id="GO:0005829">
    <property type="term" value="C:cytosol"/>
    <property type="evidence" value="ECO:0007669"/>
    <property type="project" value="TreeGrafter"/>
</dbReference>
<dbReference type="InterPro" id="IPR009000">
    <property type="entry name" value="Transl_B-barrel_sf"/>
</dbReference>
<dbReference type="CDD" id="cd01887">
    <property type="entry name" value="IF2_eIF5B"/>
    <property type="match status" value="1"/>
</dbReference>
<dbReference type="InterPro" id="IPR009061">
    <property type="entry name" value="DNA-bd_dom_put_sf"/>
</dbReference>
<feature type="compositionally biased region" description="Basic and acidic residues" evidence="10">
    <location>
        <begin position="152"/>
        <end position="167"/>
    </location>
</feature>
<dbReference type="GO" id="GO:0003924">
    <property type="term" value="F:GTPase activity"/>
    <property type="evidence" value="ECO:0007669"/>
    <property type="project" value="UniProtKB-UniRule"/>
</dbReference>
<dbReference type="InterPro" id="IPR013575">
    <property type="entry name" value="IF2_assoc_dom_bac"/>
</dbReference>
<dbReference type="FunFam" id="2.40.30.10:FF:000007">
    <property type="entry name" value="Translation initiation factor IF-2"/>
    <property type="match status" value="1"/>
</dbReference>
<dbReference type="InterPro" id="IPR000795">
    <property type="entry name" value="T_Tr_GTP-bd_dom"/>
</dbReference>
<dbReference type="Proteomes" id="UP000218767">
    <property type="component" value="Unassembled WGS sequence"/>
</dbReference>
<evidence type="ECO:0000256" key="1">
    <source>
        <dbReference type="ARBA" id="ARBA00007733"/>
    </source>
</evidence>
<dbReference type="AlphaFoldDB" id="A0A2A4XF07"/>
<dbReference type="Gene3D" id="3.40.50.10050">
    <property type="entry name" value="Translation initiation factor IF- 2, domain 3"/>
    <property type="match status" value="1"/>
</dbReference>
<evidence type="ECO:0000256" key="10">
    <source>
        <dbReference type="SAM" id="MobiDB-lite"/>
    </source>
</evidence>
<evidence type="ECO:0000313" key="12">
    <source>
        <dbReference type="EMBL" id="PCI81203.1"/>
    </source>
</evidence>
<dbReference type="PROSITE" id="PS01176">
    <property type="entry name" value="IF2"/>
    <property type="match status" value="1"/>
</dbReference>
<dbReference type="PANTHER" id="PTHR43381">
    <property type="entry name" value="TRANSLATION INITIATION FACTOR IF-2-RELATED"/>
    <property type="match status" value="1"/>
</dbReference>
<dbReference type="InterPro" id="IPR006847">
    <property type="entry name" value="IF2_N"/>
</dbReference>
<feature type="binding site" evidence="8">
    <location>
        <begin position="360"/>
        <end position="367"/>
    </location>
    <ligand>
        <name>GTP</name>
        <dbReference type="ChEBI" id="CHEBI:37565"/>
    </ligand>
</feature>
<dbReference type="InterPro" id="IPR053905">
    <property type="entry name" value="EF-G-like_DII"/>
</dbReference>
<dbReference type="EMBL" id="NVUL01000006">
    <property type="protein sequence ID" value="PCI81203.1"/>
    <property type="molecule type" value="Genomic_DNA"/>
</dbReference>
<gene>
    <name evidence="8" type="primary">infB</name>
    <name evidence="12" type="ORF">COB20_02250</name>
</gene>
<dbReference type="SUPFAM" id="SSF52540">
    <property type="entry name" value="P-loop containing nucleoside triphosphate hydrolases"/>
    <property type="match status" value="1"/>
</dbReference>
<dbReference type="FunFam" id="3.40.50.300:FF:000019">
    <property type="entry name" value="Translation initiation factor IF-2"/>
    <property type="match status" value="1"/>
</dbReference>
<sequence>MADAKISELAKVVGVSVDKLLSQIKEAGLSHTKADDSISNDDKNTLLQFLRRSHGDSEASISAPKKITLKRKTLGTLKAASTHGRGKTVNVEVRKKRTYVKRSAVAEDVPEELEDEAVVAAAESTEDAVVDGNVEATDTASAESAETATTEAPDKASDEPPAKDKAVPDVPAEQAATARDDKPGAKRKGQGKKDSDDPDAKKKAHLKNKGKPAKRQAKNIHVNDDFVLEGGDVDDMGGRGRRGGGRKSKGRLSATQHAFEKPKEFIKREIKIGEINTLPDLAQQMSVKTAGLVKTLFNMGVMATINQVLDQDTASLLIEELGHTPKFVSEDAIEEQLAESITADTGKVEITRAPVVTVMGHVDHGKTSLLDYIRKSTVASHEAGGITQHIGAYHVNTDHGMVSFLDTPGHAAFTAMRSRGAKATDVIVLVVAADDGVKPQTEEAVQHAKAAGVALVVAVNKMDKEGVDVDRVKNELAAMEVIPEDWGGETQFIEVSAITGQGVEQLLEAIILQAELLELTAYSDVPGQGVVIESRLDKGRGPVASVLVQNGTLKTGDTVLAGHEYGRVRALIDESGKNIKSAGPSIPVEILGLNGVPEAGDEFVVVADEKKAREIAEFRRTRHKDSLQASQQSNLVENMFAGIGKENLSVFNIILKTDVRGSLEAIAGSLQKLNTEEVEVNIVASGVGGISETDAHLAATSKAMIIGFNVRADKSSRDIIENEGLQLRYYNVIYDVIDDVKAIMGGMLSPEIREEIVGVAEVRDVFNSPKFGQIAGSMVIEGTVYRSKPIRVLRDNVVIYEGELESLRRFKDDANEVRNGIECGIGVRNYTDVKVGDKIEVYETTEVARSL</sequence>
<evidence type="ECO:0000256" key="2">
    <source>
        <dbReference type="ARBA" id="ARBA00020675"/>
    </source>
</evidence>
<evidence type="ECO:0000256" key="5">
    <source>
        <dbReference type="ARBA" id="ARBA00022741"/>
    </source>
</evidence>
<feature type="region of interest" description="Disordered" evidence="10">
    <location>
        <begin position="136"/>
        <end position="257"/>
    </location>
</feature>
<keyword evidence="4 8" id="KW-0396">Initiation factor</keyword>
<dbReference type="InterPro" id="IPR015760">
    <property type="entry name" value="TIF_IF2"/>
</dbReference>
<dbReference type="InterPro" id="IPR036925">
    <property type="entry name" value="TIF_IF2_dom3_sf"/>
</dbReference>
<accession>A0A2A4XF07</accession>
<dbReference type="GO" id="GO:0005525">
    <property type="term" value="F:GTP binding"/>
    <property type="evidence" value="ECO:0007669"/>
    <property type="project" value="UniProtKB-KW"/>
</dbReference>
<dbReference type="NCBIfam" id="TIGR00487">
    <property type="entry name" value="IF-2"/>
    <property type="match status" value="1"/>
</dbReference>
<keyword evidence="6 8" id="KW-0648">Protein biosynthesis</keyword>
<dbReference type="HAMAP" id="MF_00100_B">
    <property type="entry name" value="IF_2_B"/>
    <property type="match status" value="1"/>
</dbReference>
<dbReference type="InterPro" id="IPR000178">
    <property type="entry name" value="TF_IF2_bacterial-like"/>
</dbReference>
<name>A0A2A4XF07_9GAMM</name>
<dbReference type="Pfam" id="PF11987">
    <property type="entry name" value="IF-2"/>
    <property type="match status" value="1"/>
</dbReference>
<feature type="compositionally biased region" description="Basic residues" evidence="10">
    <location>
        <begin position="239"/>
        <end position="250"/>
    </location>
</feature>
<dbReference type="SUPFAM" id="SSF52156">
    <property type="entry name" value="Initiation factor IF2/eIF5b, domain 3"/>
    <property type="match status" value="1"/>
</dbReference>
<dbReference type="CDD" id="cd03692">
    <property type="entry name" value="mtIF2_IVc"/>
    <property type="match status" value="1"/>
</dbReference>
<evidence type="ECO:0000313" key="13">
    <source>
        <dbReference type="Proteomes" id="UP000218767"/>
    </source>
</evidence>
<dbReference type="InterPro" id="IPR027417">
    <property type="entry name" value="P-loop_NTPase"/>
</dbReference>
<dbReference type="Pfam" id="PF22042">
    <property type="entry name" value="EF-G_D2"/>
    <property type="match status" value="1"/>
</dbReference>
<keyword evidence="3 8" id="KW-0963">Cytoplasm</keyword>
<dbReference type="InterPro" id="IPR044145">
    <property type="entry name" value="IF2_II"/>
</dbReference>
<dbReference type="SUPFAM" id="SSF50447">
    <property type="entry name" value="Translation proteins"/>
    <property type="match status" value="2"/>
</dbReference>
<evidence type="ECO:0000256" key="8">
    <source>
        <dbReference type="HAMAP-Rule" id="MF_00100"/>
    </source>
</evidence>
<dbReference type="FunFam" id="3.40.50.10050:FF:000001">
    <property type="entry name" value="Translation initiation factor IF-2"/>
    <property type="match status" value="1"/>
</dbReference>
<dbReference type="Pfam" id="PF00009">
    <property type="entry name" value="GTP_EFTU"/>
    <property type="match status" value="1"/>
</dbReference>
<dbReference type="Gene3D" id="3.30.56.50">
    <property type="entry name" value="Putative DNA-binding domain, N-terminal subdomain of bacterial translation initiation factor IF2"/>
    <property type="match status" value="1"/>
</dbReference>
<comment type="function">
    <text evidence="8 9">One of the essential components for the initiation of protein synthesis. Protects formylmethionyl-tRNA from spontaneous hydrolysis and promotes its binding to the 30S ribosomal subunits. Also involved in the hydrolysis of GTP during the formation of the 70S ribosomal complex.</text>
</comment>
<dbReference type="FunFam" id="2.40.30.10:FF:000008">
    <property type="entry name" value="Translation initiation factor IF-2"/>
    <property type="match status" value="1"/>
</dbReference>
<organism evidence="12 13">
    <name type="scientific">SAR86 cluster bacterium</name>
    <dbReference type="NCBI Taxonomy" id="2030880"/>
    <lineage>
        <taxon>Bacteria</taxon>
        <taxon>Pseudomonadati</taxon>
        <taxon>Pseudomonadota</taxon>
        <taxon>Gammaproteobacteria</taxon>
        <taxon>SAR86 cluster</taxon>
    </lineage>
</organism>
<comment type="subcellular location">
    <subcellularLocation>
        <location evidence="8">Cytoplasm</location>
    </subcellularLocation>
</comment>
<dbReference type="PROSITE" id="PS51722">
    <property type="entry name" value="G_TR_2"/>
    <property type="match status" value="1"/>
</dbReference>
<dbReference type="InterPro" id="IPR023115">
    <property type="entry name" value="TIF_IF2_dom3"/>
</dbReference>
<evidence type="ECO:0000256" key="6">
    <source>
        <dbReference type="ARBA" id="ARBA00022917"/>
    </source>
</evidence>
<feature type="binding site" evidence="8">
    <location>
        <begin position="406"/>
        <end position="410"/>
    </location>
    <ligand>
        <name>GTP</name>
        <dbReference type="ChEBI" id="CHEBI:37565"/>
    </ligand>
</feature>
<feature type="compositionally biased region" description="Basic residues" evidence="10">
    <location>
        <begin position="202"/>
        <end position="218"/>
    </location>
</feature>
<reference evidence="13" key="1">
    <citation type="submission" date="2017-08" db="EMBL/GenBank/DDBJ databases">
        <title>A dynamic microbial community with high functional redundancy inhabits the cold, oxic subseafloor aquifer.</title>
        <authorList>
            <person name="Tully B.J."/>
            <person name="Wheat C.G."/>
            <person name="Glazer B.T."/>
            <person name="Huber J.A."/>
        </authorList>
    </citation>
    <scope>NUCLEOTIDE SEQUENCE [LARGE SCALE GENOMIC DNA]</scope>
</reference>
<evidence type="ECO:0000256" key="4">
    <source>
        <dbReference type="ARBA" id="ARBA00022540"/>
    </source>
</evidence>
<keyword evidence="7 8" id="KW-0342">GTP-binding</keyword>
<evidence type="ECO:0000256" key="7">
    <source>
        <dbReference type="ARBA" id="ARBA00023134"/>
    </source>
</evidence>
<dbReference type="Pfam" id="PF04760">
    <property type="entry name" value="IF2_N"/>
    <property type="match status" value="2"/>
</dbReference>
<dbReference type="GO" id="GO:0003743">
    <property type="term" value="F:translation initiation factor activity"/>
    <property type="evidence" value="ECO:0007669"/>
    <property type="project" value="UniProtKB-UniRule"/>
</dbReference>
<feature type="binding site" evidence="8">
    <location>
        <begin position="460"/>
        <end position="463"/>
    </location>
    <ligand>
        <name>GTP</name>
        <dbReference type="ChEBI" id="CHEBI:37565"/>
    </ligand>
</feature>
<evidence type="ECO:0000259" key="11">
    <source>
        <dbReference type="PROSITE" id="PS51722"/>
    </source>
</evidence>
<dbReference type="Gene3D" id="3.40.50.300">
    <property type="entry name" value="P-loop containing nucleotide triphosphate hydrolases"/>
    <property type="match status" value="1"/>
</dbReference>
<comment type="caution">
    <text evidence="12">The sequence shown here is derived from an EMBL/GenBank/DDBJ whole genome shotgun (WGS) entry which is preliminary data.</text>
</comment>
<dbReference type="NCBIfam" id="TIGR00231">
    <property type="entry name" value="small_GTP"/>
    <property type="match status" value="1"/>
</dbReference>
<dbReference type="Pfam" id="PF08364">
    <property type="entry name" value="IF2_assoc"/>
    <property type="match status" value="1"/>
</dbReference>
<dbReference type="Gene3D" id="2.40.30.10">
    <property type="entry name" value="Translation factors"/>
    <property type="match status" value="2"/>
</dbReference>
<comment type="similarity">
    <text evidence="1 8 9">Belongs to the TRAFAC class translation factor GTPase superfamily. Classic translation factor GTPase family. IF-2 subfamily.</text>
</comment>
<feature type="compositionally biased region" description="Basic and acidic residues" evidence="10">
    <location>
        <begin position="191"/>
        <end position="201"/>
    </location>
</feature>
<dbReference type="InterPro" id="IPR005225">
    <property type="entry name" value="Small_GTP-bd"/>
</dbReference>
<dbReference type="SUPFAM" id="SSF46955">
    <property type="entry name" value="Putative DNA-binding domain"/>
    <property type="match status" value="1"/>
</dbReference>
<evidence type="ECO:0000256" key="3">
    <source>
        <dbReference type="ARBA" id="ARBA00022490"/>
    </source>
</evidence>
<protein>
    <recommendedName>
        <fullName evidence="2 8">Translation initiation factor IF-2</fullName>
    </recommendedName>
</protein>
<proteinExistence type="inferred from homology"/>
<feature type="compositionally biased region" description="Low complexity" evidence="10">
    <location>
        <begin position="136"/>
        <end position="151"/>
    </location>
</feature>
<evidence type="ECO:0000256" key="9">
    <source>
        <dbReference type="RuleBase" id="RU000644"/>
    </source>
</evidence>
<keyword evidence="5 8" id="KW-0547">Nucleotide-binding</keyword>
<dbReference type="CDD" id="cd03702">
    <property type="entry name" value="IF2_mtIF2_II"/>
    <property type="match status" value="1"/>
</dbReference>
<feature type="domain" description="Tr-type G" evidence="11">
    <location>
        <begin position="351"/>
        <end position="520"/>
    </location>
</feature>